<dbReference type="PROSITE" id="PS51294">
    <property type="entry name" value="HTH_MYB"/>
    <property type="match status" value="2"/>
</dbReference>
<keyword evidence="9" id="KW-1185">Reference proteome</keyword>
<dbReference type="PROSITE" id="PS50090">
    <property type="entry name" value="MYB_LIKE"/>
    <property type="match status" value="3"/>
</dbReference>
<evidence type="ECO:0000313" key="9">
    <source>
        <dbReference type="Proteomes" id="UP000187283"/>
    </source>
</evidence>
<feature type="domain" description="Myb-like" evidence="5">
    <location>
        <begin position="148"/>
        <end position="200"/>
    </location>
</feature>
<evidence type="ECO:0000259" key="6">
    <source>
        <dbReference type="PROSITE" id="PS51293"/>
    </source>
</evidence>
<organism evidence="8 9">
    <name type="scientific">Smittium culicis</name>
    <dbReference type="NCBI Taxonomy" id="133412"/>
    <lineage>
        <taxon>Eukaryota</taxon>
        <taxon>Fungi</taxon>
        <taxon>Fungi incertae sedis</taxon>
        <taxon>Zoopagomycota</taxon>
        <taxon>Kickxellomycotina</taxon>
        <taxon>Harpellomycetes</taxon>
        <taxon>Harpellales</taxon>
        <taxon>Legeriomycetaceae</taxon>
        <taxon>Smittium</taxon>
    </lineage>
</organism>
<evidence type="ECO:0000256" key="3">
    <source>
        <dbReference type="ARBA" id="ARBA00023163"/>
    </source>
</evidence>
<dbReference type="InterPro" id="IPR017884">
    <property type="entry name" value="SANT_dom"/>
</dbReference>
<dbReference type="GO" id="GO:0000978">
    <property type="term" value="F:RNA polymerase II cis-regulatory region sequence-specific DNA binding"/>
    <property type="evidence" value="ECO:0007669"/>
    <property type="project" value="TreeGrafter"/>
</dbReference>
<evidence type="ECO:0000259" key="5">
    <source>
        <dbReference type="PROSITE" id="PS50090"/>
    </source>
</evidence>
<keyword evidence="2" id="KW-0238">DNA-binding</keyword>
<dbReference type="InterPro" id="IPR001005">
    <property type="entry name" value="SANT/Myb"/>
</dbReference>
<dbReference type="GO" id="GO:0042795">
    <property type="term" value="P:snRNA transcription by RNA polymerase II"/>
    <property type="evidence" value="ECO:0007669"/>
    <property type="project" value="TreeGrafter"/>
</dbReference>
<dbReference type="InterPro" id="IPR017930">
    <property type="entry name" value="Myb_dom"/>
</dbReference>
<dbReference type="GO" id="GO:0019185">
    <property type="term" value="C:snRNA-activating protein complex"/>
    <property type="evidence" value="ECO:0007669"/>
    <property type="project" value="TreeGrafter"/>
</dbReference>
<dbReference type="AlphaFoldDB" id="A0A1R1YGZ6"/>
<keyword evidence="4" id="KW-0539">Nucleus</keyword>
<dbReference type="OrthoDB" id="2143914at2759"/>
<dbReference type="SMART" id="SM00717">
    <property type="entry name" value="SANT"/>
    <property type="match status" value="5"/>
</dbReference>
<dbReference type="SUPFAM" id="SSF46689">
    <property type="entry name" value="Homeodomain-like"/>
    <property type="match status" value="4"/>
</dbReference>
<feature type="domain" description="HTH myb-type" evidence="7">
    <location>
        <begin position="347"/>
        <end position="399"/>
    </location>
</feature>
<dbReference type="CDD" id="cd00167">
    <property type="entry name" value="SANT"/>
    <property type="match status" value="3"/>
</dbReference>
<dbReference type="Gene3D" id="1.10.10.60">
    <property type="entry name" value="Homeodomain-like"/>
    <property type="match status" value="5"/>
</dbReference>
<protein>
    <submittedName>
        <fullName evidence="8">Myb-related protein 3R-1</fullName>
    </submittedName>
</protein>
<comment type="caution">
    <text evidence="8">The sequence shown here is derived from an EMBL/GenBank/DDBJ whole genome shotgun (WGS) entry which is preliminary data.</text>
</comment>
<evidence type="ECO:0000259" key="7">
    <source>
        <dbReference type="PROSITE" id="PS51294"/>
    </source>
</evidence>
<evidence type="ECO:0000256" key="1">
    <source>
        <dbReference type="ARBA" id="ARBA00023015"/>
    </source>
</evidence>
<keyword evidence="1" id="KW-0805">Transcription regulation</keyword>
<dbReference type="GO" id="GO:0001006">
    <property type="term" value="F:RNA polymerase III type 3 promoter sequence-specific DNA binding"/>
    <property type="evidence" value="ECO:0007669"/>
    <property type="project" value="TreeGrafter"/>
</dbReference>
<dbReference type="EMBL" id="LSSN01000056">
    <property type="protein sequence ID" value="OMJ26188.1"/>
    <property type="molecule type" value="Genomic_DNA"/>
</dbReference>
<accession>A0A1R1YGZ6</accession>
<evidence type="ECO:0000313" key="8">
    <source>
        <dbReference type="EMBL" id="OMJ26188.1"/>
    </source>
</evidence>
<dbReference type="STRING" id="133412.A0A1R1YGZ6"/>
<dbReference type="PANTHER" id="PTHR46621">
    <property type="entry name" value="SNRNA-ACTIVATING PROTEIN COMPLEX SUBUNIT 4"/>
    <property type="match status" value="1"/>
</dbReference>
<dbReference type="Proteomes" id="UP000187283">
    <property type="component" value="Unassembled WGS sequence"/>
</dbReference>
<proteinExistence type="predicted"/>
<feature type="domain" description="SANT" evidence="6">
    <location>
        <begin position="446"/>
        <end position="499"/>
    </location>
</feature>
<feature type="domain" description="Myb-like" evidence="5">
    <location>
        <begin position="447"/>
        <end position="493"/>
    </location>
</feature>
<reference evidence="8 9" key="1">
    <citation type="submission" date="2017-01" db="EMBL/GenBank/DDBJ databases">
        <authorList>
            <person name="Mah S.A."/>
            <person name="Swanson W.J."/>
            <person name="Moy G.W."/>
            <person name="Vacquier V.D."/>
        </authorList>
    </citation>
    <scope>NUCLEOTIDE SEQUENCE [LARGE SCALE GENOMIC DNA]</scope>
    <source>
        <strain evidence="8 9">GSMNP</strain>
    </source>
</reference>
<evidence type="ECO:0000256" key="2">
    <source>
        <dbReference type="ARBA" id="ARBA00023125"/>
    </source>
</evidence>
<sequence>MQIHKAFGLYSRIQIVIRLRSSEKSLGSKAFAKQLHTKSPLFSEKIDISPDAEGKKKKKIKTKLTDVKVATRKKTKKNSTDSEQPSISLNKDSIDLPIDLRKYWKKSDSELLNKLVDKYGTNWKKIKSIYNDLRSTSNLSLHYYHVANPKIKKGRWSKTEDDMLKDIIKNYEILNKKKNWPEIAKLLGTGRSSLSVYSRYISGNSVINGTRSKKSAGGKYLRGFWSNQEDKRLLRALDIAGNELKLKGTFITKDDHETSKLVESNPEFFTNFETLNNESTSIPAKDFNSKLPDISITSKQNLYKIYKKVEGIKLTWDDISNAVVTRSPPQCRLRWVELVYKLQGVASLRQRPFSNYEHDLLKDCVDKYDFQWSKIRIHFPDRTSRTLRYYYKVFIDKSSKSQINTTKTSESDTNESKGSIETNSGLLKPSYYKTRSSDESSNYLMTKSKKWSKEEIDILLHSYRKYNGDWILIAKELKSKLPSECLKMYNSIAQHLFKI</sequence>
<feature type="domain" description="HTH myb-type" evidence="7">
    <location>
        <begin position="104"/>
        <end position="151"/>
    </location>
</feature>
<dbReference type="Pfam" id="PF13921">
    <property type="entry name" value="Myb_DNA-bind_6"/>
    <property type="match status" value="2"/>
</dbReference>
<keyword evidence="3" id="KW-0804">Transcription</keyword>
<gene>
    <name evidence="8" type="ORF">AYI70_g360</name>
</gene>
<name>A0A1R1YGZ6_9FUNG</name>
<dbReference type="PANTHER" id="PTHR46621:SF1">
    <property type="entry name" value="SNRNA-ACTIVATING PROTEIN COMPLEX SUBUNIT 4"/>
    <property type="match status" value="1"/>
</dbReference>
<dbReference type="PROSITE" id="PS51293">
    <property type="entry name" value="SANT"/>
    <property type="match status" value="1"/>
</dbReference>
<feature type="domain" description="Myb-like" evidence="5">
    <location>
        <begin position="222"/>
        <end position="339"/>
    </location>
</feature>
<evidence type="ECO:0000256" key="4">
    <source>
        <dbReference type="ARBA" id="ARBA00023242"/>
    </source>
</evidence>
<dbReference type="InterPro" id="IPR051575">
    <property type="entry name" value="Myb-like_DNA-bd"/>
</dbReference>
<dbReference type="GO" id="GO:0042796">
    <property type="term" value="P:snRNA transcription by RNA polymerase III"/>
    <property type="evidence" value="ECO:0007669"/>
    <property type="project" value="TreeGrafter"/>
</dbReference>
<dbReference type="InterPro" id="IPR009057">
    <property type="entry name" value="Homeodomain-like_sf"/>
</dbReference>